<dbReference type="SUPFAM" id="SSF90229">
    <property type="entry name" value="CCCH zinc finger"/>
    <property type="match status" value="1"/>
</dbReference>
<dbReference type="InterPro" id="IPR044066">
    <property type="entry name" value="TRIAD_supradom"/>
</dbReference>
<dbReference type="GO" id="GO:0016567">
    <property type="term" value="P:protein ubiquitination"/>
    <property type="evidence" value="ECO:0007669"/>
    <property type="project" value="InterPro"/>
</dbReference>
<evidence type="ECO:0000256" key="7">
    <source>
        <dbReference type="ARBA" id="ARBA00022786"/>
    </source>
</evidence>
<feature type="region of interest" description="Disordered" evidence="11">
    <location>
        <begin position="143"/>
        <end position="188"/>
    </location>
</feature>
<evidence type="ECO:0000313" key="14">
    <source>
        <dbReference type="EMBL" id="KAJ3501019.1"/>
    </source>
</evidence>
<dbReference type="InterPro" id="IPR012677">
    <property type="entry name" value="Nucleotide-bd_a/b_plait_sf"/>
</dbReference>
<feature type="compositionally biased region" description="Basic and acidic residues" evidence="11">
    <location>
        <begin position="91"/>
        <end position="104"/>
    </location>
</feature>
<dbReference type="EC" id="2.3.2.31" evidence="2"/>
<sequence>MYADSMKPEGNAGWGLYAGSSTFQMRDKRQRLVKSDGKMSVTMTVIPVDPVLSGVPSQKPPCYVWKRAGACPRGDKCRFQHATQDPVGGPEFERRQKEAERLSEELAAGVREQQEQVRRRLELEEQRRRQDEERKAAEERAIKLVVKNKNRRKRRRKKGKRPLGDAREEQSRLERERRAAEERRRREERLERERAALANLEAKRRRDAAVVEQYLVSDAAGLVTCSAGLEVQHVVAGFDLCRVIIKNLPKNATRAEIAGLFIQQGIDTTEFYIFQVKDDPTKHGAKLEAIVIANAEYGQAIAAGLDEIEFRDERLKFKVSENVSHNAMATGGAGRGAPFITISWRSPLETIIAMYATEEDARGCVQRINGQTLDGHRIRASLDQGPANITAYTISTKVKVTGWPILRMHDREFATFLGTPLLNLKALRTAPYNHETTINTLRARVSAQRGVQMGTYEFLPTTGNAGAGGGVEWKIKVQFDDWEDAKSALAVFDRKKLDGGPYMHAWHPKILQYLIRIPAQQYQSQKKIWDALAEKKPGVDAHVLANYGDRGDVVFVKVVGDDKKAAGSLKVRVESLIAGERLDVMYWHSSFFSIRDSRLLFERVQREARVFVRSDFKTHSLKVYGEPERVEEAKRLIKEEVDRLAQLETRRLIPPASMRYFVREGVARLRELLGAENVELNLITREMTIKGGEEARHHLQRLIEESHERRALGEALPLVDAAGNGEKLCPVCLNDTTTGEELGCGHRYCADCLRDFLKSAGETKDFNFPLVCLATVDNAMCNVPVAIPLLRAFLTPQAFENLVEAAFTSHLKKHPEELKYCTTPDCKQIYRRCPSNGAGKKKARSDTLQCPSCFSSICPACDEEAHEGMTCEERRIQSDPAEQERLNDELATRSGYKRCPRCRIMMEKTMGCNHMTCRCGAHICWRCMAVFDVGEQVYDHMNTAHGGIYDQTPAGVQEARGIAQPNVNLVQEQVEAFAEIERLRAARARWQEYIRGNAEAEERARRERAERIEREEEAARARRQQQLANQRAFEVERDRIRRETTARNAAAARAQQEERGGWCIVM</sequence>
<comment type="catalytic activity">
    <reaction evidence="1">
        <text>[E2 ubiquitin-conjugating enzyme]-S-ubiquitinyl-L-cysteine + [acceptor protein]-L-lysine = [E2 ubiquitin-conjugating enzyme]-L-cysteine + [acceptor protein]-N(6)-ubiquitinyl-L-lysine.</text>
        <dbReference type="EC" id="2.3.2.31"/>
    </reaction>
</comment>
<comment type="caution">
    <text evidence="14">The sequence shown here is derived from an EMBL/GenBank/DDBJ whole genome shotgun (WGS) entry which is preliminary data.</text>
</comment>
<dbReference type="GO" id="GO:0008270">
    <property type="term" value="F:zinc ion binding"/>
    <property type="evidence" value="ECO:0007669"/>
    <property type="project" value="UniProtKB-KW"/>
</dbReference>
<feature type="compositionally biased region" description="Basic and acidic residues" evidence="11">
    <location>
        <begin position="162"/>
        <end position="188"/>
    </location>
</feature>
<dbReference type="Gene3D" id="3.30.70.330">
    <property type="match status" value="1"/>
</dbReference>
<evidence type="ECO:0000256" key="8">
    <source>
        <dbReference type="ARBA" id="ARBA00022833"/>
    </source>
</evidence>
<keyword evidence="8 9" id="KW-0862">Zinc</keyword>
<dbReference type="InterPro" id="IPR035979">
    <property type="entry name" value="RBD_domain_sf"/>
</dbReference>
<evidence type="ECO:0000256" key="2">
    <source>
        <dbReference type="ARBA" id="ARBA00012251"/>
    </source>
</evidence>
<dbReference type="OrthoDB" id="1431934at2759"/>
<evidence type="ECO:0000256" key="10">
    <source>
        <dbReference type="SAM" id="Coils"/>
    </source>
</evidence>
<keyword evidence="3" id="KW-0808">Transferase</keyword>
<dbReference type="InterPro" id="IPR017907">
    <property type="entry name" value="Znf_RING_CS"/>
</dbReference>
<keyword evidence="10" id="KW-0175">Coiled coil</keyword>
<evidence type="ECO:0000256" key="9">
    <source>
        <dbReference type="PROSITE-ProRule" id="PRU00723"/>
    </source>
</evidence>
<feature type="zinc finger region" description="C3H1-type" evidence="9">
    <location>
        <begin position="56"/>
        <end position="84"/>
    </location>
</feature>
<protein>
    <recommendedName>
        <fullName evidence="2">RBR-type E3 ubiquitin transferase</fullName>
        <ecNumber evidence="2">2.3.2.31</ecNumber>
    </recommendedName>
</protein>
<proteinExistence type="predicted"/>
<feature type="coiled-coil region" evidence="10">
    <location>
        <begin position="995"/>
        <end position="1029"/>
    </location>
</feature>
<dbReference type="CDD" id="cd20335">
    <property type="entry name" value="BRcat_RBR"/>
    <property type="match status" value="1"/>
</dbReference>
<keyword evidence="7" id="KW-0833">Ubl conjugation pathway</keyword>
<dbReference type="InterPro" id="IPR018957">
    <property type="entry name" value="Znf_C3HC4_RING-type"/>
</dbReference>
<feature type="domain" description="RING-type" evidence="13">
    <location>
        <begin position="725"/>
        <end position="951"/>
    </location>
</feature>
<feature type="region of interest" description="Disordered" evidence="11">
    <location>
        <begin position="81"/>
        <end position="116"/>
    </location>
</feature>
<evidence type="ECO:0000259" key="12">
    <source>
        <dbReference type="PROSITE" id="PS50103"/>
    </source>
</evidence>
<dbReference type="PROSITE" id="PS00028">
    <property type="entry name" value="ZINC_FINGER_C2H2_1"/>
    <property type="match status" value="1"/>
</dbReference>
<evidence type="ECO:0000256" key="11">
    <source>
        <dbReference type="SAM" id="MobiDB-lite"/>
    </source>
</evidence>
<dbReference type="PROSITE" id="PS51873">
    <property type="entry name" value="TRIAD"/>
    <property type="match status" value="1"/>
</dbReference>
<evidence type="ECO:0000256" key="5">
    <source>
        <dbReference type="ARBA" id="ARBA00022737"/>
    </source>
</evidence>
<evidence type="ECO:0000259" key="13">
    <source>
        <dbReference type="PROSITE" id="PS51873"/>
    </source>
</evidence>
<feature type="compositionally biased region" description="Basic residues" evidence="11">
    <location>
        <begin position="146"/>
        <end position="161"/>
    </location>
</feature>
<name>A0A9W8K0E3_9AGAR</name>
<dbReference type="InterPro" id="IPR000571">
    <property type="entry name" value="Znf_CCCH"/>
</dbReference>
<evidence type="ECO:0000256" key="4">
    <source>
        <dbReference type="ARBA" id="ARBA00022723"/>
    </source>
</evidence>
<keyword evidence="5" id="KW-0677">Repeat</keyword>
<dbReference type="InterPro" id="IPR013087">
    <property type="entry name" value="Znf_C2H2_type"/>
</dbReference>
<evidence type="ECO:0000313" key="15">
    <source>
        <dbReference type="Proteomes" id="UP001148786"/>
    </source>
</evidence>
<dbReference type="Pfam" id="PF01485">
    <property type="entry name" value="IBR"/>
    <property type="match status" value="1"/>
</dbReference>
<keyword evidence="15" id="KW-1185">Reference proteome</keyword>
<dbReference type="InterPro" id="IPR002867">
    <property type="entry name" value="IBR_dom"/>
</dbReference>
<evidence type="ECO:0000256" key="1">
    <source>
        <dbReference type="ARBA" id="ARBA00001798"/>
    </source>
</evidence>
<organism evidence="14 15">
    <name type="scientific">Agrocybe chaxingu</name>
    <dbReference type="NCBI Taxonomy" id="84603"/>
    <lineage>
        <taxon>Eukaryota</taxon>
        <taxon>Fungi</taxon>
        <taxon>Dikarya</taxon>
        <taxon>Basidiomycota</taxon>
        <taxon>Agaricomycotina</taxon>
        <taxon>Agaricomycetes</taxon>
        <taxon>Agaricomycetidae</taxon>
        <taxon>Agaricales</taxon>
        <taxon>Agaricineae</taxon>
        <taxon>Strophariaceae</taxon>
        <taxon>Agrocybe</taxon>
    </lineage>
</organism>
<dbReference type="Pfam" id="PF00642">
    <property type="entry name" value="zf-CCCH"/>
    <property type="match status" value="1"/>
</dbReference>
<keyword evidence="4 9" id="KW-0479">Metal-binding</keyword>
<dbReference type="AlphaFoldDB" id="A0A9W8K0E3"/>
<dbReference type="PROSITE" id="PS00518">
    <property type="entry name" value="ZF_RING_1"/>
    <property type="match status" value="1"/>
</dbReference>
<dbReference type="PANTHER" id="PTHR11685">
    <property type="entry name" value="RBR FAMILY RING FINGER AND IBR DOMAIN-CONTAINING"/>
    <property type="match status" value="1"/>
</dbReference>
<dbReference type="GO" id="GO:0003676">
    <property type="term" value="F:nucleic acid binding"/>
    <property type="evidence" value="ECO:0007669"/>
    <property type="project" value="InterPro"/>
</dbReference>
<dbReference type="InterPro" id="IPR013083">
    <property type="entry name" value="Znf_RING/FYVE/PHD"/>
</dbReference>
<dbReference type="SUPFAM" id="SSF57850">
    <property type="entry name" value="RING/U-box"/>
    <property type="match status" value="2"/>
</dbReference>
<dbReference type="Pfam" id="PF00097">
    <property type="entry name" value="zf-C3HC4"/>
    <property type="match status" value="1"/>
</dbReference>
<reference evidence="14" key="1">
    <citation type="submission" date="2022-07" db="EMBL/GenBank/DDBJ databases">
        <title>Genome Sequence of Agrocybe chaxingu.</title>
        <authorList>
            <person name="Buettner E."/>
        </authorList>
    </citation>
    <scope>NUCLEOTIDE SEQUENCE</scope>
    <source>
        <strain evidence="14">MP-N11</strain>
    </source>
</reference>
<evidence type="ECO:0000256" key="6">
    <source>
        <dbReference type="ARBA" id="ARBA00022771"/>
    </source>
</evidence>
<accession>A0A9W8K0E3</accession>
<dbReference type="Gene3D" id="3.30.40.10">
    <property type="entry name" value="Zinc/RING finger domain, C3HC4 (zinc finger)"/>
    <property type="match status" value="1"/>
</dbReference>
<dbReference type="InterPro" id="IPR031127">
    <property type="entry name" value="E3_UB_ligase_RBR"/>
</dbReference>
<dbReference type="InterPro" id="IPR036855">
    <property type="entry name" value="Znf_CCCH_sf"/>
</dbReference>
<dbReference type="Gene3D" id="1.20.120.1750">
    <property type="match status" value="1"/>
</dbReference>
<dbReference type="EMBL" id="JANKHO010001504">
    <property type="protein sequence ID" value="KAJ3501019.1"/>
    <property type="molecule type" value="Genomic_DNA"/>
</dbReference>
<dbReference type="CDD" id="cd22585">
    <property type="entry name" value="Rcat_RBR_DEAH12-like"/>
    <property type="match status" value="1"/>
</dbReference>
<dbReference type="Proteomes" id="UP001148786">
    <property type="component" value="Unassembled WGS sequence"/>
</dbReference>
<dbReference type="GO" id="GO:0061630">
    <property type="term" value="F:ubiquitin protein ligase activity"/>
    <property type="evidence" value="ECO:0007669"/>
    <property type="project" value="UniProtKB-EC"/>
</dbReference>
<dbReference type="Pfam" id="PF22191">
    <property type="entry name" value="IBR_1"/>
    <property type="match status" value="1"/>
</dbReference>
<dbReference type="SUPFAM" id="SSF54928">
    <property type="entry name" value="RNA-binding domain, RBD"/>
    <property type="match status" value="1"/>
</dbReference>
<evidence type="ECO:0000256" key="3">
    <source>
        <dbReference type="ARBA" id="ARBA00022679"/>
    </source>
</evidence>
<gene>
    <name evidence="14" type="ORF">NLJ89_g9531</name>
</gene>
<dbReference type="PROSITE" id="PS50103">
    <property type="entry name" value="ZF_C3H1"/>
    <property type="match status" value="1"/>
</dbReference>
<keyword evidence="6 9" id="KW-0863">Zinc-finger</keyword>
<feature type="domain" description="C3H1-type" evidence="12">
    <location>
        <begin position="56"/>
        <end position="84"/>
    </location>
</feature>
<dbReference type="SMART" id="SM00356">
    <property type="entry name" value="ZnF_C3H1"/>
    <property type="match status" value="1"/>
</dbReference>